<dbReference type="InterPro" id="IPR029063">
    <property type="entry name" value="SAM-dependent_MTases_sf"/>
</dbReference>
<dbReference type="Gene3D" id="3.40.50.150">
    <property type="entry name" value="Vaccinia Virus protein VP39"/>
    <property type="match status" value="1"/>
</dbReference>
<protein>
    <recommendedName>
        <fullName evidence="4">Methyltransferase FkbM domain-containing protein</fullName>
    </recommendedName>
</protein>
<dbReference type="Proteomes" id="UP000886520">
    <property type="component" value="Chromosome 24"/>
</dbReference>
<dbReference type="InterPro" id="IPR026913">
    <property type="entry name" value="METTL24"/>
</dbReference>
<organism evidence="2 3">
    <name type="scientific">Adiantum capillus-veneris</name>
    <name type="common">Maidenhair fern</name>
    <dbReference type="NCBI Taxonomy" id="13818"/>
    <lineage>
        <taxon>Eukaryota</taxon>
        <taxon>Viridiplantae</taxon>
        <taxon>Streptophyta</taxon>
        <taxon>Embryophyta</taxon>
        <taxon>Tracheophyta</taxon>
        <taxon>Polypodiopsida</taxon>
        <taxon>Polypodiidae</taxon>
        <taxon>Polypodiales</taxon>
        <taxon>Pteridineae</taxon>
        <taxon>Pteridaceae</taxon>
        <taxon>Vittarioideae</taxon>
        <taxon>Adiantum</taxon>
    </lineage>
</organism>
<dbReference type="AlphaFoldDB" id="A0A9D4U584"/>
<reference evidence="2" key="1">
    <citation type="submission" date="2021-01" db="EMBL/GenBank/DDBJ databases">
        <title>Adiantum capillus-veneris genome.</title>
        <authorList>
            <person name="Fang Y."/>
            <person name="Liao Q."/>
        </authorList>
    </citation>
    <scope>NUCLEOTIDE SEQUENCE</scope>
    <source>
        <strain evidence="2">H3</strain>
        <tissue evidence="2">Leaf</tissue>
    </source>
</reference>
<sequence>MGSPSGYAVHPWILYLCITLLTCYVVLDLLANHSDLAFPSLLASCSSSLLLPSAGRAVLHNTSIKEPDICQTLQGHLDINLTAFQESHLDLTPKNLATLTKLPEDPWKQMKWVGQAATCRVKGHYIERFDPALNFRRGFALRFASDVEDKTHVLPWLLASRVDLNSRSRRVYLDLGANAFSTSITWFMRMYPVDFTEVHAFEVDAHLLSKPQRGFDQDSNYAGANQWSLMVRQVPGIPAWMLTRIHVYNQFVSDADDVEKKAVNITRFIKEELCLTEQDTVVVKMDIEGSEWPILDRWMRDADMAAIVDELFVEVHYDHRSMRGYHWARFAPTSREKALTLLAQLRLHGFFAHAWP</sequence>
<keyword evidence="1" id="KW-1133">Transmembrane helix</keyword>
<dbReference type="PANTHER" id="PTHR32026:SF27">
    <property type="entry name" value="METHYLTRANSFERASE FKBM DOMAIN-CONTAINING PROTEIN-RELATED"/>
    <property type="match status" value="1"/>
</dbReference>
<keyword evidence="1" id="KW-0472">Membrane</keyword>
<keyword evidence="1" id="KW-0812">Transmembrane</keyword>
<name>A0A9D4U584_ADICA</name>
<evidence type="ECO:0000256" key="1">
    <source>
        <dbReference type="SAM" id="Phobius"/>
    </source>
</evidence>
<evidence type="ECO:0000313" key="2">
    <source>
        <dbReference type="EMBL" id="KAI5060689.1"/>
    </source>
</evidence>
<dbReference type="SUPFAM" id="SSF53335">
    <property type="entry name" value="S-adenosyl-L-methionine-dependent methyltransferases"/>
    <property type="match status" value="1"/>
</dbReference>
<dbReference type="EMBL" id="JABFUD020000024">
    <property type="protein sequence ID" value="KAI5060689.1"/>
    <property type="molecule type" value="Genomic_DNA"/>
</dbReference>
<evidence type="ECO:0000313" key="3">
    <source>
        <dbReference type="Proteomes" id="UP000886520"/>
    </source>
</evidence>
<dbReference type="PANTHER" id="PTHR32026">
    <property type="entry name" value="METHYLTRANSFERASE-LIKE PROTEIN 24"/>
    <property type="match status" value="1"/>
</dbReference>
<proteinExistence type="predicted"/>
<keyword evidence="3" id="KW-1185">Reference proteome</keyword>
<evidence type="ECO:0008006" key="4">
    <source>
        <dbReference type="Google" id="ProtNLM"/>
    </source>
</evidence>
<comment type="caution">
    <text evidence="2">The sequence shown here is derived from an EMBL/GenBank/DDBJ whole genome shotgun (WGS) entry which is preliminary data.</text>
</comment>
<feature type="transmembrane region" description="Helical" evidence="1">
    <location>
        <begin position="12"/>
        <end position="31"/>
    </location>
</feature>
<gene>
    <name evidence="2" type="ORF">GOP47_0025109</name>
</gene>
<dbReference type="OrthoDB" id="10006218at2759"/>
<accession>A0A9D4U584</accession>